<dbReference type="PANTHER" id="PTHR43390:SF1">
    <property type="entry name" value="CHLOROPLAST PROCESSING PEPTIDASE"/>
    <property type="match status" value="1"/>
</dbReference>
<evidence type="ECO:0000313" key="9">
    <source>
        <dbReference type="EMBL" id="XAF71172.1"/>
    </source>
</evidence>
<evidence type="ECO:0000259" key="8">
    <source>
        <dbReference type="Pfam" id="PF10502"/>
    </source>
</evidence>
<keyword evidence="7" id="KW-0812">Transmembrane</keyword>
<dbReference type="Proteomes" id="UP001436297">
    <property type="component" value="Chromosome"/>
</dbReference>
<dbReference type="PROSITE" id="PS00760">
    <property type="entry name" value="SPASE_I_2"/>
    <property type="match status" value="1"/>
</dbReference>
<dbReference type="Gene3D" id="2.10.109.10">
    <property type="entry name" value="Umud Fragment, subunit A"/>
    <property type="match status" value="1"/>
</dbReference>
<name>A0ABZ3EFM8_9STAP</name>
<dbReference type="EMBL" id="CP128355">
    <property type="protein sequence ID" value="XAF71172.1"/>
    <property type="molecule type" value="Genomic_DNA"/>
</dbReference>
<dbReference type="GO" id="GO:0009003">
    <property type="term" value="F:signal peptidase activity"/>
    <property type="evidence" value="ECO:0007669"/>
    <property type="project" value="UniProtKB-EC"/>
</dbReference>
<accession>A0ABZ3EFM8</accession>
<gene>
    <name evidence="9" type="primary">lepB</name>
    <name evidence="9" type="ORF">QQM35_03400</name>
</gene>
<evidence type="ECO:0000256" key="7">
    <source>
        <dbReference type="RuleBase" id="RU362042"/>
    </source>
</evidence>
<dbReference type="InterPro" id="IPR019757">
    <property type="entry name" value="Pept_S26A_signal_pept_1_Lys-AS"/>
</dbReference>
<dbReference type="InterPro" id="IPR019756">
    <property type="entry name" value="Pept_S26A_signal_pept_1_Ser-AS"/>
</dbReference>
<dbReference type="SUPFAM" id="SSF51306">
    <property type="entry name" value="LexA/Signal peptidase"/>
    <property type="match status" value="1"/>
</dbReference>
<evidence type="ECO:0000256" key="4">
    <source>
        <dbReference type="ARBA" id="ARBA00009370"/>
    </source>
</evidence>
<dbReference type="PROSITE" id="PS00501">
    <property type="entry name" value="SPASE_I_1"/>
    <property type="match status" value="1"/>
</dbReference>
<protein>
    <recommendedName>
        <fullName evidence="7">Signal peptidase I</fullName>
        <ecNumber evidence="7">3.4.21.89</ecNumber>
    </recommendedName>
</protein>
<dbReference type="PANTHER" id="PTHR43390">
    <property type="entry name" value="SIGNAL PEPTIDASE I"/>
    <property type="match status" value="1"/>
</dbReference>
<evidence type="ECO:0000256" key="1">
    <source>
        <dbReference type="ARBA" id="ARBA00000677"/>
    </source>
</evidence>
<comment type="similarity">
    <text evidence="4 7">Belongs to the peptidase S26 family.</text>
</comment>
<dbReference type="InterPro" id="IPR000223">
    <property type="entry name" value="Pept_S26A_signal_pept_1"/>
</dbReference>
<evidence type="ECO:0000256" key="2">
    <source>
        <dbReference type="ARBA" id="ARBA00002312"/>
    </source>
</evidence>
<dbReference type="CDD" id="cd06530">
    <property type="entry name" value="S26_SPase_I"/>
    <property type="match status" value="1"/>
</dbReference>
<dbReference type="PRINTS" id="PR00727">
    <property type="entry name" value="LEADERPTASE"/>
</dbReference>
<dbReference type="InterPro" id="IPR019758">
    <property type="entry name" value="Pept_S26A_signal_pept_1_CS"/>
</dbReference>
<feature type="domain" description="Peptidase S26" evidence="8">
    <location>
        <begin position="6"/>
        <end position="174"/>
    </location>
</feature>
<keyword evidence="5 7" id="KW-0645">Protease</keyword>
<feature type="transmembrane region" description="Helical" evidence="7">
    <location>
        <begin position="6"/>
        <end position="27"/>
    </location>
</feature>
<dbReference type="InterPro" id="IPR019533">
    <property type="entry name" value="Peptidase_S26"/>
</dbReference>
<dbReference type="EC" id="3.4.21.89" evidence="7"/>
<evidence type="ECO:0000313" key="10">
    <source>
        <dbReference type="Proteomes" id="UP001436297"/>
    </source>
</evidence>
<sequence>MRKSVLEWLIAIVIGLLLAWVVSTFLLTRYTVQGESMYPTFEDNDELLVNKTAKPLNRWNRGDVVIFHADAKRDYIKRLIGKPGDKVSYKKDKLYINGKYVKEPYLKYNKRVNVSPRLTEDFDVSDIQHSHGKRTIPKDKYLVLGDNRAVSNDSRRDLGLVSKDKMVGKVFMRVAPFDEFKVNFYPKSFDKVN</sequence>
<organism evidence="9 10">
    <name type="scientific">Staphylococcus hsinchuensis</name>
    <dbReference type="NCBI Taxonomy" id="3051183"/>
    <lineage>
        <taxon>Bacteria</taxon>
        <taxon>Bacillati</taxon>
        <taxon>Bacillota</taxon>
        <taxon>Bacilli</taxon>
        <taxon>Bacillales</taxon>
        <taxon>Staphylococcaceae</taxon>
        <taxon>Staphylococcus</taxon>
    </lineage>
</organism>
<dbReference type="Pfam" id="PF10502">
    <property type="entry name" value="Peptidase_S26"/>
    <property type="match status" value="1"/>
</dbReference>
<evidence type="ECO:0000256" key="6">
    <source>
        <dbReference type="ARBA" id="ARBA00022801"/>
    </source>
</evidence>
<dbReference type="InterPro" id="IPR036286">
    <property type="entry name" value="LexA/Signal_pep-like_sf"/>
</dbReference>
<evidence type="ECO:0000256" key="5">
    <source>
        <dbReference type="ARBA" id="ARBA00022670"/>
    </source>
</evidence>
<keyword evidence="7" id="KW-0472">Membrane</keyword>
<comment type="catalytic activity">
    <reaction evidence="1 7">
        <text>Cleavage of hydrophobic, N-terminal signal or leader sequences from secreted and periplasmic proteins.</text>
        <dbReference type="EC" id="3.4.21.89"/>
    </reaction>
</comment>
<keyword evidence="6 7" id="KW-0378">Hydrolase</keyword>
<evidence type="ECO:0000256" key="3">
    <source>
        <dbReference type="ARBA" id="ARBA00004401"/>
    </source>
</evidence>
<dbReference type="PROSITE" id="PS00761">
    <property type="entry name" value="SPASE_I_3"/>
    <property type="match status" value="1"/>
</dbReference>
<keyword evidence="10" id="KW-1185">Reference proteome</keyword>
<keyword evidence="7" id="KW-1133">Transmembrane helix</keyword>
<reference evidence="9 10" key="1">
    <citation type="journal article" date="2024" name="Pathogens">
        <title>Staphylococcus hsinchuensis sp. nov., Isolated from Soymilk.</title>
        <authorList>
            <person name="Wang Y.T."/>
            <person name="Lin Y.C."/>
            <person name="Hsieh Y.H."/>
            <person name="Lin Y.T."/>
            <person name="Hamada M."/>
            <person name="Chen C.C."/>
            <person name="Liou J.S."/>
            <person name="Lee A.Y."/>
            <person name="Zhang W.L."/>
            <person name="Chen Y.T."/>
            <person name="Huang C.H."/>
        </authorList>
    </citation>
    <scope>NUCLEOTIDE SEQUENCE [LARGE SCALE GENOMIC DNA]</scope>
    <source>
        <strain evidence="9 10">H164</strain>
    </source>
</reference>
<dbReference type="NCBIfam" id="TIGR02227">
    <property type="entry name" value="sigpep_I_bact"/>
    <property type="match status" value="1"/>
</dbReference>
<proteinExistence type="inferred from homology"/>
<comment type="subcellular location">
    <subcellularLocation>
        <location evidence="3">Cell membrane</location>
        <topology evidence="3">Single-pass type II membrane protein</topology>
    </subcellularLocation>
    <subcellularLocation>
        <location evidence="7">Membrane</location>
        <topology evidence="7">Single-pass type II membrane protein</topology>
    </subcellularLocation>
</comment>
<dbReference type="RefSeq" id="WP_251521480.1">
    <property type="nucleotide sequence ID" value="NZ_CP128355.1"/>
</dbReference>
<comment type="function">
    <text evidence="2">Essential for cell viability.</text>
</comment>